<dbReference type="AlphaFoldDB" id="A0A363NLW2"/>
<dbReference type="EMBL" id="QCXX01000009">
    <property type="protein sequence ID" value="PUV21631.1"/>
    <property type="molecule type" value="Genomic_DNA"/>
</dbReference>
<accession>A0A363NLW2</accession>
<keyword evidence="1" id="KW-0732">Signal</keyword>
<reference evidence="2 3" key="1">
    <citation type="submission" date="2018-04" db="EMBL/GenBank/DDBJ databases">
        <title>Sphingobacterium sp. M46 Genome.</title>
        <authorList>
            <person name="Cheng J."/>
            <person name="Li Y."/>
        </authorList>
    </citation>
    <scope>NUCLEOTIDE SEQUENCE [LARGE SCALE GENOMIC DNA]</scope>
    <source>
        <strain evidence="2 3">M46</strain>
    </source>
</reference>
<dbReference type="OrthoDB" id="705031at2"/>
<keyword evidence="3" id="KW-1185">Reference proteome</keyword>
<name>A0A363NLW2_9SPHI</name>
<evidence type="ECO:0000313" key="2">
    <source>
        <dbReference type="EMBL" id="PUV21631.1"/>
    </source>
</evidence>
<dbReference type="Proteomes" id="UP000250831">
    <property type="component" value="Unassembled WGS sequence"/>
</dbReference>
<evidence type="ECO:0000313" key="3">
    <source>
        <dbReference type="Proteomes" id="UP000250831"/>
    </source>
</evidence>
<proteinExistence type="predicted"/>
<evidence type="ECO:0000256" key="1">
    <source>
        <dbReference type="SAM" id="SignalP"/>
    </source>
</evidence>
<gene>
    <name evidence="2" type="ORF">DCO56_25120</name>
</gene>
<dbReference type="RefSeq" id="WP_108636456.1">
    <property type="nucleotide sequence ID" value="NZ_DAMCKI010000019.1"/>
</dbReference>
<protein>
    <submittedName>
        <fullName evidence="2">Uncharacterized protein</fullName>
    </submittedName>
</protein>
<feature type="chain" id="PRO_5016844194" evidence="1">
    <location>
        <begin position="22"/>
        <end position="177"/>
    </location>
</feature>
<feature type="signal peptide" evidence="1">
    <location>
        <begin position="1"/>
        <end position="21"/>
    </location>
</feature>
<comment type="caution">
    <text evidence="2">The sequence shown here is derived from an EMBL/GenBank/DDBJ whole genome shotgun (WGS) entry which is preliminary data.</text>
</comment>
<organism evidence="2 3">
    <name type="scientific">Sphingobacterium athyrii</name>
    <dbReference type="NCBI Taxonomy" id="2152717"/>
    <lineage>
        <taxon>Bacteria</taxon>
        <taxon>Pseudomonadati</taxon>
        <taxon>Bacteroidota</taxon>
        <taxon>Sphingobacteriia</taxon>
        <taxon>Sphingobacteriales</taxon>
        <taxon>Sphingobacteriaceae</taxon>
        <taxon>Sphingobacterium</taxon>
    </lineage>
</organism>
<sequence length="177" mass="19555">MRYLTSVLFAVLAICSWSSFSAIQDQKNPLYGKIFREINEIPGLGSYGHASGAVIDAGKSASGDYRFAAGYYTNDKNGICILNELLDDKENGKGQVKYKILDTINIPKLKSNEQLSLCNCRLGNKVDSEIVAISVVEENKEYFDQIVKAWRLNTKTGKISPIQNTKTINCANEGYGI</sequence>